<dbReference type="SMART" id="SM00116">
    <property type="entry name" value="CBS"/>
    <property type="match status" value="4"/>
</dbReference>
<protein>
    <submittedName>
        <fullName evidence="5">CBS domain-containing protein</fullName>
    </submittedName>
</protein>
<evidence type="ECO:0000313" key="5">
    <source>
        <dbReference type="EMBL" id="HGQ18701.1"/>
    </source>
</evidence>
<reference evidence="5" key="1">
    <citation type="journal article" date="2020" name="mSystems">
        <title>Genome- and Community-Level Interaction Insights into Carbon Utilization and Element Cycling Functions of Hydrothermarchaeota in Hydrothermal Sediment.</title>
        <authorList>
            <person name="Zhou Z."/>
            <person name="Liu Y."/>
            <person name="Xu W."/>
            <person name="Pan J."/>
            <person name="Luo Z.H."/>
            <person name="Li M."/>
        </authorList>
    </citation>
    <scope>NUCLEOTIDE SEQUENCE [LARGE SCALE GENOMIC DNA]</scope>
    <source>
        <strain evidence="4">SpSt-618</strain>
        <strain evidence="5">SpSt-657</strain>
    </source>
</reference>
<dbReference type="EMBL" id="DTAI01000246">
    <property type="protein sequence ID" value="HGN37523.1"/>
    <property type="molecule type" value="Genomic_DNA"/>
</dbReference>
<evidence type="ECO:0000259" key="3">
    <source>
        <dbReference type="PROSITE" id="PS51371"/>
    </source>
</evidence>
<dbReference type="SUPFAM" id="SSF69754">
    <property type="entry name" value="Ribosome binding protein Y (YfiA homologue)"/>
    <property type="match status" value="1"/>
</dbReference>
<gene>
    <name evidence="4" type="ORF">ENT87_08275</name>
    <name evidence="5" type="ORF">ENU30_07010</name>
</gene>
<dbReference type="InterPro" id="IPR051257">
    <property type="entry name" value="Diverse_CBS-Domain"/>
</dbReference>
<dbReference type="PROSITE" id="PS51371">
    <property type="entry name" value="CBS"/>
    <property type="match status" value="4"/>
</dbReference>
<proteinExistence type="predicted"/>
<evidence type="ECO:0000256" key="1">
    <source>
        <dbReference type="ARBA" id="ARBA00023122"/>
    </source>
</evidence>
<dbReference type="SUPFAM" id="SSF54631">
    <property type="entry name" value="CBS-domain pair"/>
    <property type="match status" value="2"/>
</dbReference>
<dbReference type="AlphaFoldDB" id="A0A7J3JRS2"/>
<sequence length="387" mass="43958">MSLAIDIASKPALLLKPSMKISEILPKMKELKLRDAPVVDEENRIIGIVSYRSILMRGIGRDTKVKNIMEPPFYIYDDADMNSAINSLVMWRSREVPIVSRDGIVVGIISRNAVLRNLVENNRIPRIKVDDVMSKPAITINEKENIARARWLMLKSGISRLPVVDADNRVLGVITFSDIVERLYTIRLSRRKGYEWIQSEESFLAAPVSEFMTSPPITIPLSIDIGRVAEILLDNKISGAPVVSSNDVVEGVVSSIDILRKYLESFTVLQPIEAKISEAIEDELTRIQVEKLVNSYLSKFSRYVRVIDFKLKVKQRGRIEEVTVEKRKQYDVSIKMSTNIGTIAANSQCWDLATCVREVLTILERRLRKILDKRGTRVYNSRRQGGE</sequence>
<dbReference type="InterPro" id="IPR046342">
    <property type="entry name" value="CBS_dom_sf"/>
</dbReference>
<accession>A0A7J3JRS2</accession>
<dbReference type="Gene3D" id="3.10.580.10">
    <property type="entry name" value="CBS-domain"/>
    <property type="match status" value="2"/>
</dbReference>
<comment type="caution">
    <text evidence="5">The sequence shown here is derived from an EMBL/GenBank/DDBJ whole genome shotgun (WGS) entry which is preliminary data.</text>
</comment>
<keyword evidence="1 2" id="KW-0129">CBS domain</keyword>
<dbReference type="InterPro" id="IPR003489">
    <property type="entry name" value="RHF/RaiA"/>
</dbReference>
<dbReference type="InterPro" id="IPR000644">
    <property type="entry name" value="CBS_dom"/>
</dbReference>
<feature type="domain" description="CBS" evidence="3">
    <location>
        <begin position="212"/>
        <end position="268"/>
    </location>
</feature>
<dbReference type="EMBL" id="DTBZ01000131">
    <property type="protein sequence ID" value="HGQ18701.1"/>
    <property type="molecule type" value="Genomic_DNA"/>
</dbReference>
<evidence type="ECO:0000313" key="4">
    <source>
        <dbReference type="EMBL" id="HGN37523.1"/>
    </source>
</evidence>
<name>A0A7J3JRS2_9CREN</name>
<dbReference type="CDD" id="cd02205">
    <property type="entry name" value="CBS_pair_SF"/>
    <property type="match status" value="2"/>
</dbReference>
<evidence type="ECO:0000256" key="2">
    <source>
        <dbReference type="PROSITE-ProRule" id="PRU00703"/>
    </source>
</evidence>
<dbReference type="Gene3D" id="3.30.160.100">
    <property type="entry name" value="Ribosome hibernation promotion factor-like"/>
    <property type="match status" value="1"/>
</dbReference>
<dbReference type="Pfam" id="PF02482">
    <property type="entry name" value="Ribosomal_S30AE"/>
    <property type="match status" value="1"/>
</dbReference>
<dbReference type="PANTHER" id="PTHR43080:SF2">
    <property type="entry name" value="CBS DOMAIN-CONTAINING PROTEIN"/>
    <property type="match status" value="1"/>
</dbReference>
<dbReference type="InterPro" id="IPR036567">
    <property type="entry name" value="RHF-like"/>
</dbReference>
<feature type="domain" description="CBS" evidence="3">
    <location>
        <begin position="68"/>
        <end position="124"/>
    </location>
</feature>
<organism evidence="5">
    <name type="scientific">Ignisphaera aggregans</name>
    <dbReference type="NCBI Taxonomy" id="334771"/>
    <lineage>
        <taxon>Archaea</taxon>
        <taxon>Thermoproteota</taxon>
        <taxon>Thermoprotei</taxon>
        <taxon>Desulfurococcales</taxon>
        <taxon>Desulfurococcaceae</taxon>
        <taxon>Ignisphaera</taxon>
    </lineage>
</organism>
<feature type="domain" description="CBS" evidence="3">
    <location>
        <begin position="8"/>
        <end position="65"/>
    </location>
</feature>
<dbReference type="Pfam" id="PF00571">
    <property type="entry name" value="CBS"/>
    <property type="match status" value="4"/>
</dbReference>
<dbReference type="PANTHER" id="PTHR43080">
    <property type="entry name" value="CBS DOMAIN-CONTAINING PROTEIN CBSX3, MITOCHONDRIAL"/>
    <property type="match status" value="1"/>
</dbReference>
<feature type="domain" description="CBS" evidence="3">
    <location>
        <begin position="133"/>
        <end position="189"/>
    </location>
</feature>